<feature type="compositionally biased region" description="Low complexity" evidence="1">
    <location>
        <begin position="371"/>
        <end position="383"/>
    </location>
</feature>
<comment type="caution">
    <text evidence="2">The sequence shown here is derived from an EMBL/GenBank/DDBJ whole genome shotgun (WGS) entry which is preliminary data.</text>
</comment>
<evidence type="ECO:0000256" key="1">
    <source>
        <dbReference type="SAM" id="MobiDB-lite"/>
    </source>
</evidence>
<proteinExistence type="predicted"/>
<dbReference type="AlphaFoldDB" id="A0AA37GQA2"/>
<evidence type="ECO:0000313" key="2">
    <source>
        <dbReference type="EMBL" id="GJC84840.1"/>
    </source>
</evidence>
<feature type="compositionally biased region" description="Basic and acidic residues" evidence="1">
    <location>
        <begin position="271"/>
        <end position="281"/>
    </location>
</feature>
<evidence type="ECO:0000313" key="3">
    <source>
        <dbReference type="Proteomes" id="UP001055172"/>
    </source>
</evidence>
<accession>A0AA37GQA2</accession>
<reference evidence="2 3" key="1">
    <citation type="submission" date="2021-07" db="EMBL/GenBank/DDBJ databases">
        <title>Genome data of Colletotrichum spaethianum.</title>
        <authorList>
            <person name="Utami Y.D."/>
            <person name="Hiruma K."/>
        </authorList>
    </citation>
    <scope>NUCLEOTIDE SEQUENCE [LARGE SCALE GENOMIC DNA]</scope>
    <source>
        <strain evidence="2 3">MAFF 242679</strain>
    </source>
</reference>
<keyword evidence="3" id="KW-1185">Reference proteome</keyword>
<organism evidence="2 3">
    <name type="scientific">Colletotrichum liriopes</name>
    <dbReference type="NCBI Taxonomy" id="708192"/>
    <lineage>
        <taxon>Eukaryota</taxon>
        <taxon>Fungi</taxon>
        <taxon>Dikarya</taxon>
        <taxon>Ascomycota</taxon>
        <taxon>Pezizomycotina</taxon>
        <taxon>Sordariomycetes</taxon>
        <taxon>Hypocreomycetidae</taxon>
        <taxon>Glomerellales</taxon>
        <taxon>Glomerellaceae</taxon>
        <taxon>Colletotrichum</taxon>
        <taxon>Colletotrichum spaethianum species complex</taxon>
    </lineage>
</organism>
<dbReference type="EMBL" id="BPPX01000016">
    <property type="protein sequence ID" value="GJC84840.1"/>
    <property type="molecule type" value="Genomic_DNA"/>
</dbReference>
<feature type="region of interest" description="Disordered" evidence="1">
    <location>
        <begin position="351"/>
        <end position="416"/>
    </location>
</feature>
<name>A0AA37GQA2_9PEZI</name>
<feature type="compositionally biased region" description="Low complexity" evidence="1">
    <location>
        <begin position="181"/>
        <end position="191"/>
    </location>
</feature>
<gene>
    <name evidence="2" type="ORF">ColLi_07678</name>
</gene>
<sequence>MDEPGCSWPFWKFGMKRDDLSTKLQDEYNTIPSNIQDPEAFHHDVYEISRIADTADEFHRMMADRKEQRLQELNASLDLAAVEIIANPKLVGTGQWSYALQLFRTRSLDSLVRLFSSYLPDDYSCTQGYYTASSNGTSFSDRCSSRTASTNLSSLDDVDGPCFFNDDDEKPVMTHEPLHISTSISSSAITTELPPSPRSMTMQSDTSASSPIDHEHDVYVLHNLTPARTLSFSGSESGRFRGRRLQCLEDDEEDTSQSEDPESLTTSVSDLDEHRLTRESTVEEEQPNEYTDNAIEDDCEEEFPTTQLPFDLFDDVMESSETPTPKQETTTKITSAAASYLDSKSSFRSIPQSFRASSPKIPHLRRRDASPAKSSISSSTMSRRSPEEAACRIQKPQPDAARVRAMAARERRRGLD</sequence>
<protein>
    <submittedName>
        <fullName evidence="2">Uncharacterized protein</fullName>
    </submittedName>
</protein>
<feature type="compositionally biased region" description="Polar residues" evidence="1">
    <location>
        <begin position="198"/>
        <end position="210"/>
    </location>
</feature>
<feature type="compositionally biased region" description="Basic and acidic residues" evidence="1">
    <location>
        <begin position="407"/>
        <end position="416"/>
    </location>
</feature>
<feature type="region of interest" description="Disordered" evidence="1">
    <location>
        <begin position="181"/>
        <end position="211"/>
    </location>
</feature>
<feature type="region of interest" description="Disordered" evidence="1">
    <location>
        <begin position="249"/>
        <end position="295"/>
    </location>
</feature>
<dbReference type="Proteomes" id="UP001055172">
    <property type="component" value="Unassembled WGS sequence"/>
</dbReference>
<feature type="compositionally biased region" description="Acidic residues" evidence="1">
    <location>
        <begin position="249"/>
        <end position="262"/>
    </location>
</feature>